<dbReference type="CDD" id="cd04182">
    <property type="entry name" value="GT_2_like_f"/>
    <property type="match status" value="1"/>
</dbReference>
<sequence>MMADKITIDCLILAAGSASRFGGCKQLADWQGRPLLATSIATARTLEPERIFVVGGAFYPQLLQAQPELEAKSKRFTDRPIELLEFPAWKLGVGNSLAFGIKHLQNSNPVLVLLSDQPLISAQDLRNLYRTWCKNPDKIACASFANTLGVPAIFPARFKARLYECRGDRGAKNLLLGCTKQIVPVAMPSAEFDIDTPADLTTYLKKAI</sequence>
<protein>
    <submittedName>
        <fullName evidence="3">Molybdenum cofactor cytidylyltransferase</fullName>
        <ecNumber evidence="3">2.7.7.76</ecNumber>
    </submittedName>
</protein>
<dbReference type="Proteomes" id="UP001253595">
    <property type="component" value="Unassembled WGS sequence"/>
</dbReference>
<keyword evidence="3" id="KW-0808">Transferase</keyword>
<evidence type="ECO:0000259" key="2">
    <source>
        <dbReference type="Pfam" id="PF12804"/>
    </source>
</evidence>
<comment type="caution">
    <text evidence="3">The sequence shown here is derived from an EMBL/GenBank/DDBJ whole genome shotgun (WGS) entry which is preliminary data.</text>
</comment>
<dbReference type="EC" id="2.7.7.76" evidence="3"/>
<dbReference type="Pfam" id="PF12804">
    <property type="entry name" value="NTP_transf_3"/>
    <property type="match status" value="1"/>
</dbReference>
<dbReference type="InterPro" id="IPR029044">
    <property type="entry name" value="Nucleotide-diphossugar_trans"/>
</dbReference>
<name>A0ABU1UZD4_9GAMM</name>
<dbReference type="Gene3D" id="3.90.550.10">
    <property type="entry name" value="Spore Coat Polysaccharide Biosynthesis Protein SpsA, Chain A"/>
    <property type="match status" value="1"/>
</dbReference>
<organism evidence="3 4">
    <name type="scientific">Cellvibrio fibrivorans</name>
    <dbReference type="NCBI Taxonomy" id="126350"/>
    <lineage>
        <taxon>Bacteria</taxon>
        <taxon>Pseudomonadati</taxon>
        <taxon>Pseudomonadota</taxon>
        <taxon>Gammaproteobacteria</taxon>
        <taxon>Cellvibrionales</taxon>
        <taxon>Cellvibrionaceae</taxon>
        <taxon>Cellvibrio</taxon>
    </lineage>
</organism>
<evidence type="ECO:0000313" key="4">
    <source>
        <dbReference type="Proteomes" id="UP001253595"/>
    </source>
</evidence>
<evidence type="ECO:0000313" key="3">
    <source>
        <dbReference type="EMBL" id="MDR7090448.1"/>
    </source>
</evidence>
<dbReference type="EMBL" id="JAVDVX010000004">
    <property type="protein sequence ID" value="MDR7090448.1"/>
    <property type="molecule type" value="Genomic_DNA"/>
</dbReference>
<accession>A0ABU1UZD4</accession>
<keyword evidence="4" id="KW-1185">Reference proteome</keyword>
<evidence type="ECO:0000256" key="1">
    <source>
        <dbReference type="ARBA" id="ARBA00022842"/>
    </source>
</evidence>
<feature type="domain" description="MobA-like NTP transferase" evidence="2">
    <location>
        <begin position="10"/>
        <end position="175"/>
    </location>
</feature>
<dbReference type="RefSeq" id="WP_310072777.1">
    <property type="nucleotide sequence ID" value="NZ_JAVDVX010000004.1"/>
</dbReference>
<dbReference type="InterPro" id="IPR025877">
    <property type="entry name" value="MobA-like_NTP_Trfase"/>
</dbReference>
<dbReference type="SUPFAM" id="SSF53448">
    <property type="entry name" value="Nucleotide-diphospho-sugar transferases"/>
    <property type="match status" value="1"/>
</dbReference>
<gene>
    <name evidence="3" type="ORF">J2X05_002472</name>
</gene>
<dbReference type="PANTHER" id="PTHR43777">
    <property type="entry name" value="MOLYBDENUM COFACTOR CYTIDYLYLTRANSFERASE"/>
    <property type="match status" value="1"/>
</dbReference>
<keyword evidence="1" id="KW-0460">Magnesium</keyword>
<keyword evidence="3" id="KW-0548">Nucleotidyltransferase</keyword>
<dbReference type="PANTHER" id="PTHR43777:SF1">
    <property type="entry name" value="MOLYBDENUM COFACTOR CYTIDYLYLTRANSFERASE"/>
    <property type="match status" value="1"/>
</dbReference>
<dbReference type="GO" id="GO:0061602">
    <property type="term" value="F:molybdenum cofactor cytidylyltransferase activity"/>
    <property type="evidence" value="ECO:0007669"/>
    <property type="project" value="UniProtKB-EC"/>
</dbReference>
<reference evidence="3 4" key="1">
    <citation type="submission" date="2023-07" db="EMBL/GenBank/DDBJ databases">
        <title>Sorghum-associated microbial communities from plants grown in Nebraska, USA.</title>
        <authorList>
            <person name="Schachtman D."/>
        </authorList>
    </citation>
    <scope>NUCLEOTIDE SEQUENCE [LARGE SCALE GENOMIC DNA]</scope>
    <source>
        <strain evidence="3 4">BE190</strain>
    </source>
</reference>
<proteinExistence type="predicted"/>